<protein>
    <submittedName>
        <fullName evidence="1">Uncharacterized protein</fullName>
    </submittedName>
</protein>
<gene>
    <name evidence="1" type="ORF">SCO02_21090</name>
</gene>
<name>A0AB34AL87_STAUR</name>
<proteinExistence type="predicted"/>
<keyword evidence="2" id="KW-1185">Reference proteome</keyword>
<dbReference type="AlphaFoldDB" id="A0AB34AL87"/>
<dbReference type="Proteomes" id="UP000321839">
    <property type="component" value="Unassembled WGS sequence"/>
</dbReference>
<sequence>MLALFLCVNIKYYTISNKLILISQRSVIDLKRKGELDQGFIMPTMLNVFSYLDLFSSHN</sequence>
<evidence type="ECO:0000313" key="1">
    <source>
        <dbReference type="EMBL" id="GEQ03668.1"/>
    </source>
</evidence>
<dbReference type="EMBL" id="BKAW01000009">
    <property type="protein sequence ID" value="GEQ03668.1"/>
    <property type="molecule type" value="Genomic_DNA"/>
</dbReference>
<comment type="caution">
    <text evidence="1">The sequence shown here is derived from an EMBL/GenBank/DDBJ whole genome shotgun (WGS) entry which is preliminary data.</text>
</comment>
<organism evidence="1 2">
    <name type="scientific">Staphylococcus ureilyticus</name>
    <name type="common">Staphylococcus cohnii subsp. urealyticus</name>
    <dbReference type="NCBI Taxonomy" id="94138"/>
    <lineage>
        <taxon>Bacteria</taxon>
        <taxon>Bacillati</taxon>
        <taxon>Bacillota</taxon>
        <taxon>Bacilli</taxon>
        <taxon>Bacillales</taxon>
        <taxon>Staphylococcaceae</taxon>
        <taxon>Staphylococcus</taxon>
        <taxon>Staphylococcus cohnii species complex</taxon>
    </lineage>
</organism>
<evidence type="ECO:0000313" key="2">
    <source>
        <dbReference type="Proteomes" id="UP000321839"/>
    </source>
</evidence>
<reference evidence="1 2" key="1">
    <citation type="submission" date="2019-07" db="EMBL/GenBank/DDBJ databases">
        <title>Whole genome shotgun sequence of Staphylococcus cohnii subsp. urealyticus NBRC 109766.</title>
        <authorList>
            <person name="Hosoyama A."/>
            <person name="Uohara A."/>
            <person name="Ohji S."/>
            <person name="Ichikawa N."/>
        </authorList>
    </citation>
    <scope>NUCLEOTIDE SEQUENCE [LARGE SCALE GENOMIC DNA]</scope>
    <source>
        <strain evidence="1 2">NBRC 109766</strain>
    </source>
</reference>
<accession>A0AB34AL87</accession>